<gene>
    <name evidence="1" type="ORF">DFR76_10514</name>
</gene>
<comment type="caution">
    <text evidence="1">The sequence shown here is derived from an EMBL/GenBank/DDBJ whole genome shotgun (WGS) entry which is preliminary data.</text>
</comment>
<dbReference type="RefSeq" id="WP_067999888.1">
    <property type="nucleotide sequence ID" value="NZ_QQBC01000005.1"/>
</dbReference>
<sequence>MSDGDPATDPLSETTLVTQCGHEVHLEAYQVEGTGYVVITHADGTTDEITAAQATDVIAALGVQAHRMAAEYRSATGEPEAVTPFHSPRSVLGKFKGWRNSAPGHSKAVAGMTAGLGVALVADWVRFALEAAA</sequence>
<protein>
    <submittedName>
        <fullName evidence="1">Uncharacterized protein</fullName>
    </submittedName>
</protein>
<keyword evidence="2" id="KW-1185">Reference proteome</keyword>
<accession>A0A370I4R7</accession>
<dbReference type="EMBL" id="QQBC01000005">
    <property type="protein sequence ID" value="RDI65699.1"/>
    <property type="molecule type" value="Genomic_DNA"/>
</dbReference>
<name>A0A370I4R7_9NOCA</name>
<dbReference type="Proteomes" id="UP000254869">
    <property type="component" value="Unassembled WGS sequence"/>
</dbReference>
<dbReference type="AlphaFoldDB" id="A0A370I4R7"/>
<evidence type="ECO:0000313" key="1">
    <source>
        <dbReference type="EMBL" id="RDI65699.1"/>
    </source>
</evidence>
<proteinExistence type="predicted"/>
<evidence type="ECO:0000313" key="2">
    <source>
        <dbReference type="Proteomes" id="UP000254869"/>
    </source>
</evidence>
<reference evidence="1 2" key="1">
    <citation type="submission" date="2018-07" db="EMBL/GenBank/DDBJ databases">
        <title>Genomic Encyclopedia of Type Strains, Phase IV (KMG-IV): sequencing the most valuable type-strain genomes for metagenomic binning, comparative biology and taxonomic classification.</title>
        <authorList>
            <person name="Goeker M."/>
        </authorList>
    </citation>
    <scope>NUCLEOTIDE SEQUENCE [LARGE SCALE GENOMIC DNA]</scope>
    <source>
        <strain evidence="1 2">DSM 44290</strain>
    </source>
</reference>
<organism evidence="1 2">
    <name type="scientific">Nocardia pseudobrasiliensis</name>
    <dbReference type="NCBI Taxonomy" id="45979"/>
    <lineage>
        <taxon>Bacteria</taxon>
        <taxon>Bacillati</taxon>
        <taxon>Actinomycetota</taxon>
        <taxon>Actinomycetes</taxon>
        <taxon>Mycobacteriales</taxon>
        <taxon>Nocardiaceae</taxon>
        <taxon>Nocardia</taxon>
    </lineage>
</organism>